<dbReference type="EMBL" id="MHFR01000064">
    <property type="protein sequence ID" value="OGW95369.1"/>
    <property type="molecule type" value="Genomic_DNA"/>
</dbReference>
<dbReference type="InterPro" id="IPR011006">
    <property type="entry name" value="CheY-like_superfamily"/>
</dbReference>
<feature type="domain" description="PAS" evidence="8">
    <location>
        <begin position="325"/>
        <end position="371"/>
    </location>
</feature>
<dbReference type="InterPro" id="IPR001610">
    <property type="entry name" value="PAC"/>
</dbReference>
<dbReference type="InterPro" id="IPR043128">
    <property type="entry name" value="Rev_trsase/Diguanyl_cyclase"/>
</dbReference>
<evidence type="ECO:0000256" key="4">
    <source>
        <dbReference type="PROSITE-ProRule" id="PRU00169"/>
    </source>
</evidence>
<evidence type="ECO:0000313" key="12">
    <source>
        <dbReference type="Proteomes" id="UP000178187"/>
    </source>
</evidence>
<protein>
    <recommendedName>
        <fullName evidence="2">histidine kinase</fullName>
        <ecNumber evidence="2">2.7.13.3</ecNumber>
    </recommendedName>
</protein>
<dbReference type="SUPFAM" id="SSF55785">
    <property type="entry name" value="PYP-like sensor domain (PAS domain)"/>
    <property type="match status" value="1"/>
</dbReference>
<dbReference type="SMART" id="SM00448">
    <property type="entry name" value="REC"/>
    <property type="match status" value="2"/>
</dbReference>
<dbReference type="SMART" id="SM00086">
    <property type="entry name" value="PAC"/>
    <property type="match status" value="1"/>
</dbReference>
<dbReference type="EC" id="2.7.13.3" evidence="2"/>
<dbReference type="PROSITE" id="PS50109">
    <property type="entry name" value="HIS_KIN"/>
    <property type="match status" value="1"/>
</dbReference>
<dbReference type="Pfam" id="PF02518">
    <property type="entry name" value="HATPase_c"/>
    <property type="match status" value="1"/>
</dbReference>
<comment type="caution">
    <text evidence="4">Lacks conserved residue(s) required for the propagation of feature annotation.</text>
</comment>
<dbReference type="InterPro" id="IPR001789">
    <property type="entry name" value="Sig_transdc_resp-reg_receiver"/>
</dbReference>
<dbReference type="Gene3D" id="1.10.287.130">
    <property type="match status" value="1"/>
</dbReference>
<dbReference type="Pfam" id="PF00512">
    <property type="entry name" value="HisKA"/>
    <property type="match status" value="1"/>
</dbReference>
<dbReference type="InterPro" id="IPR000014">
    <property type="entry name" value="PAS"/>
</dbReference>
<dbReference type="SUPFAM" id="SSF47384">
    <property type="entry name" value="Homodimeric domain of signal transducing histidine kinase"/>
    <property type="match status" value="1"/>
</dbReference>
<dbReference type="Gene3D" id="3.30.565.10">
    <property type="entry name" value="Histidine kinase-like ATPase, C-terminal domain"/>
    <property type="match status" value="1"/>
</dbReference>
<feature type="coiled-coil region" evidence="5">
    <location>
        <begin position="434"/>
        <end position="486"/>
    </location>
</feature>
<dbReference type="InterPro" id="IPR036890">
    <property type="entry name" value="HATPase_C_sf"/>
</dbReference>
<sequence length="858" mass="97818">MSENRKILIIEDSPTYQRALADELVSRSYDIICANSGEEGLELIKENPPDLIVLDVMLPQIQGYPVCRLIKSNPHFRHIPVIILTLLEGNRIMPEAIEAGADSFINKQAPMSLIVRRIDALLKMSIAAKLFWQEEVIVEEEEISLAGKKILLMDDDLTYLQILKRELVIDGYQVMDVTTGEQCFEKVKEEMPDLILLSLEMSDLEGTDVCREIHKAKRFYSVPVLMLTPTDSREQIIRSFEAGANDCVAKTDNLKLIKLRIISILKRKYFEEEMRKVRTQLSGAEMKMIIANSEKEIQKQFAQQLEEKNKLLEKEIAERQVAEELSRKLSRAVEQSPVTVVVTDTEGRIEYVNPKFIQLTGYAYEEALGQNPRVFKSGEHSALFYKELWETITAGKEWRGEFHNKKKNGELYWEFASISPVRNLNGEITHYIAVKEDITERKRAEEELKRSKTELETQAWGLQKANDSIKMLYKQLEERNKELQKLDILKSEFVSTVSHELRTPMAIIREGVSQVLEGILGDINVEQKEFLTISLENIDRLGRIINDLLDISKLEAGRVELRREWFDLVSIVNDAIKNYKLMDKASAKGVELRTKFSGERIEVYADRDKLIQIIMNLINNALKFTEEGFIEVAVEDCEDRVECKVSDTGRGISEDDLQHIFVKFRQFDRKDGPGKQGTGLGLTICKALVELHGGTMTVDSKAGVGTTFRFILPEYSMEEILREAISSGMKEAEKLEEAFSAMLMSIDSVETKKHLMDEATYNEHLQQIGKIAYHVLRRSSDKAIGIGGCKLLMTLPVTNGRQALIVQARIEEKINEYLEKEALLEHFKVRFSIASYPSDGSSSEALWNRLFPGGGLAE</sequence>
<comment type="catalytic activity">
    <reaction evidence="1">
        <text>ATP + protein L-histidine = ADP + protein N-phospho-L-histidine.</text>
        <dbReference type="EC" id="2.7.13.3"/>
    </reaction>
</comment>
<dbReference type="PRINTS" id="PR00344">
    <property type="entry name" value="BCTRLSENSOR"/>
</dbReference>
<accession>A0A1G1KS36</accession>
<dbReference type="InterPro" id="IPR004358">
    <property type="entry name" value="Sig_transdc_His_kin-like_C"/>
</dbReference>
<evidence type="ECO:0000259" key="8">
    <source>
        <dbReference type="PROSITE" id="PS50112"/>
    </source>
</evidence>
<evidence type="ECO:0000256" key="5">
    <source>
        <dbReference type="SAM" id="Coils"/>
    </source>
</evidence>
<evidence type="ECO:0000256" key="3">
    <source>
        <dbReference type="ARBA" id="ARBA00022553"/>
    </source>
</evidence>
<feature type="domain" description="GGDEF" evidence="10">
    <location>
        <begin position="737"/>
        <end position="858"/>
    </location>
</feature>
<keyword evidence="3 4" id="KW-0597">Phosphoprotein</keyword>
<dbReference type="CDD" id="cd16922">
    <property type="entry name" value="HATPase_EvgS-ArcB-TorS-like"/>
    <property type="match status" value="1"/>
</dbReference>
<dbReference type="InterPro" id="IPR035965">
    <property type="entry name" value="PAS-like_dom_sf"/>
</dbReference>
<comment type="caution">
    <text evidence="11">The sequence shown here is derived from an EMBL/GenBank/DDBJ whole genome shotgun (WGS) entry which is preliminary data.</text>
</comment>
<feature type="modified residue" description="4-aspartylphosphate" evidence="4">
    <location>
        <position position="55"/>
    </location>
</feature>
<proteinExistence type="predicted"/>
<dbReference type="SMART" id="SM00387">
    <property type="entry name" value="HATPase_c"/>
    <property type="match status" value="1"/>
</dbReference>
<dbReference type="InterPro" id="IPR003661">
    <property type="entry name" value="HisK_dim/P_dom"/>
</dbReference>
<dbReference type="GO" id="GO:0000155">
    <property type="term" value="F:phosphorelay sensor kinase activity"/>
    <property type="evidence" value="ECO:0007669"/>
    <property type="project" value="InterPro"/>
</dbReference>
<dbReference type="Pfam" id="PF00072">
    <property type="entry name" value="Response_reg"/>
    <property type="match status" value="2"/>
</dbReference>
<dbReference type="SMART" id="SM00388">
    <property type="entry name" value="HisKA"/>
    <property type="match status" value="1"/>
</dbReference>
<gene>
    <name evidence="11" type="ORF">A3G33_06170</name>
</gene>
<feature type="domain" description="Response regulatory" evidence="7">
    <location>
        <begin position="6"/>
        <end position="122"/>
    </location>
</feature>
<dbReference type="PROSITE" id="PS50887">
    <property type="entry name" value="GGDEF"/>
    <property type="match status" value="1"/>
</dbReference>
<dbReference type="SUPFAM" id="SSF55874">
    <property type="entry name" value="ATPase domain of HSP90 chaperone/DNA topoisomerase II/histidine kinase"/>
    <property type="match status" value="1"/>
</dbReference>
<evidence type="ECO:0000259" key="7">
    <source>
        <dbReference type="PROSITE" id="PS50110"/>
    </source>
</evidence>
<reference evidence="11 12" key="1">
    <citation type="journal article" date="2016" name="Nat. Commun.">
        <title>Thousands of microbial genomes shed light on interconnected biogeochemical processes in an aquifer system.</title>
        <authorList>
            <person name="Anantharaman K."/>
            <person name="Brown C.T."/>
            <person name="Hug L.A."/>
            <person name="Sharon I."/>
            <person name="Castelle C.J."/>
            <person name="Probst A.J."/>
            <person name="Thomas B.C."/>
            <person name="Singh A."/>
            <person name="Wilkins M.J."/>
            <person name="Karaoz U."/>
            <person name="Brodie E.L."/>
            <person name="Williams K.H."/>
            <person name="Hubbard S.S."/>
            <person name="Banfield J.F."/>
        </authorList>
    </citation>
    <scope>NUCLEOTIDE SEQUENCE [LARGE SCALE GENOMIC DNA]</scope>
</reference>
<evidence type="ECO:0000256" key="2">
    <source>
        <dbReference type="ARBA" id="ARBA00012438"/>
    </source>
</evidence>
<dbReference type="SUPFAM" id="SSF52172">
    <property type="entry name" value="CheY-like"/>
    <property type="match status" value="2"/>
</dbReference>
<dbReference type="Gene3D" id="3.40.50.2300">
    <property type="match status" value="2"/>
</dbReference>
<dbReference type="CDD" id="cd00130">
    <property type="entry name" value="PAS"/>
    <property type="match status" value="1"/>
</dbReference>
<dbReference type="CDD" id="cd00082">
    <property type="entry name" value="HisKA"/>
    <property type="match status" value="1"/>
</dbReference>
<feature type="domain" description="PAC" evidence="9">
    <location>
        <begin position="398"/>
        <end position="450"/>
    </location>
</feature>
<dbReference type="SUPFAM" id="SSF55073">
    <property type="entry name" value="Nucleotide cyclase"/>
    <property type="match status" value="1"/>
</dbReference>
<evidence type="ECO:0000313" key="11">
    <source>
        <dbReference type="EMBL" id="OGW95369.1"/>
    </source>
</evidence>
<evidence type="ECO:0000259" key="6">
    <source>
        <dbReference type="PROSITE" id="PS50109"/>
    </source>
</evidence>
<dbReference type="Proteomes" id="UP000178187">
    <property type="component" value="Unassembled WGS sequence"/>
</dbReference>
<dbReference type="InterPro" id="IPR003594">
    <property type="entry name" value="HATPase_dom"/>
</dbReference>
<dbReference type="NCBIfam" id="TIGR00229">
    <property type="entry name" value="sensory_box"/>
    <property type="match status" value="1"/>
</dbReference>
<feature type="domain" description="Histidine kinase" evidence="6">
    <location>
        <begin position="496"/>
        <end position="716"/>
    </location>
</feature>
<evidence type="ECO:0000259" key="10">
    <source>
        <dbReference type="PROSITE" id="PS50887"/>
    </source>
</evidence>
<dbReference type="InterPro" id="IPR000700">
    <property type="entry name" value="PAS-assoc_C"/>
</dbReference>
<dbReference type="InterPro" id="IPR000160">
    <property type="entry name" value="GGDEF_dom"/>
</dbReference>
<feature type="coiled-coil region" evidence="5">
    <location>
        <begin position="294"/>
        <end position="325"/>
    </location>
</feature>
<dbReference type="InterPro" id="IPR005467">
    <property type="entry name" value="His_kinase_dom"/>
</dbReference>
<dbReference type="PROSITE" id="PS50112">
    <property type="entry name" value="PAS"/>
    <property type="match status" value="1"/>
</dbReference>
<dbReference type="InterPro" id="IPR036097">
    <property type="entry name" value="HisK_dim/P_sf"/>
</dbReference>
<dbReference type="AlphaFoldDB" id="A0A1G1KS36"/>
<dbReference type="SMART" id="SM00091">
    <property type="entry name" value="PAS"/>
    <property type="match status" value="1"/>
</dbReference>
<feature type="domain" description="Response regulatory" evidence="7">
    <location>
        <begin position="149"/>
        <end position="265"/>
    </location>
</feature>
<name>A0A1G1KS36_9BACT</name>
<organism evidence="11 12">
    <name type="scientific">Candidatus Danuiimicrobium aquiferis</name>
    <dbReference type="NCBI Taxonomy" id="1801832"/>
    <lineage>
        <taxon>Bacteria</taxon>
        <taxon>Pseudomonadati</taxon>
        <taxon>Candidatus Omnitrophota</taxon>
        <taxon>Candidatus Danuiimicrobium</taxon>
    </lineage>
</organism>
<evidence type="ECO:0000256" key="1">
    <source>
        <dbReference type="ARBA" id="ARBA00000085"/>
    </source>
</evidence>
<dbReference type="Gene3D" id="3.30.70.270">
    <property type="match status" value="1"/>
</dbReference>
<dbReference type="Gene3D" id="3.30.450.20">
    <property type="entry name" value="PAS domain"/>
    <property type="match status" value="1"/>
</dbReference>
<dbReference type="InterPro" id="IPR029787">
    <property type="entry name" value="Nucleotide_cyclase"/>
</dbReference>
<dbReference type="PANTHER" id="PTHR43547:SF2">
    <property type="entry name" value="HYBRID SIGNAL TRANSDUCTION HISTIDINE KINASE C"/>
    <property type="match status" value="1"/>
</dbReference>
<dbReference type="FunFam" id="3.30.565.10:FF:000010">
    <property type="entry name" value="Sensor histidine kinase RcsC"/>
    <property type="match status" value="1"/>
</dbReference>
<dbReference type="Pfam" id="PF13426">
    <property type="entry name" value="PAS_9"/>
    <property type="match status" value="1"/>
</dbReference>
<dbReference type="PROSITE" id="PS50110">
    <property type="entry name" value="RESPONSE_REGULATORY"/>
    <property type="match status" value="2"/>
</dbReference>
<dbReference type="PANTHER" id="PTHR43547">
    <property type="entry name" value="TWO-COMPONENT HISTIDINE KINASE"/>
    <property type="match status" value="1"/>
</dbReference>
<evidence type="ECO:0000259" key="9">
    <source>
        <dbReference type="PROSITE" id="PS50113"/>
    </source>
</evidence>
<dbReference type="PROSITE" id="PS50113">
    <property type="entry name" value="PAC"/>
    <property type="match status" value="1"/>
</dbReference>
<keyword evidence="5" id="KW-0175">Coiled coil</keyword>